<organism evidence="2 3">
    <name type="scientific">Callithrix jacchus</name>
    <name type="common">White-tufted-ear marmoset</name>
    <name type="synonym">Simia Jacchus</name>
    <dbReference type="NCBI Taxonomy" id="9483"/>
    <lineage>
        <taxon>Eukaryota</taxon>
        <taxon>Metazoa</taxon>
        <taxon>Chordata</taxon>
        <taxon>Craniata</taxon>
        <taxon>Vertebrata</taxon>
        <taxon>Euteleostomi</taxon>
        <taxon>Mammalia</taxon>
        <taxon>Eutheria</taxon>
        <taxon>Euarchontoglires</taxon>
        <taxon>Primates</taxon>
        <taxon>Haplorrhini</taxon>
        <taxon>Platyrrhini</taxon>
        <taxon>Cebidae</taxon>
        <taxon>Callitrichinae</taxon>
        <taxon>Callithrix</taxon>
        <taxon>Callithrix</taxon>
    </lineage>
</organism>
<evidence type="ECO:0000256" key="1">
    <source>
        <dbReference type="SAM" id="MobiDB-lite"/>
    </source>
</evidence>
<proteinExistence type="predicted"/>
<feature type="compositionally biased region" description="Basic and acidic residues" evidence="1">
    <location>
        <begin position="69"/>
        <end position="94"/>
    </location>
</feature>
<reference evidence="2" key="3">
    <citation type="submission" date="2025-09" db="UniProtKB">
        <authorList>
            <consortium name="Ensembl"/>
        </authorList>
    </citation>
    <scope>IDENTIFICATION</scope>
</reference>
<dbReference type="Gene3D" id="1.10.472.10">
    <property type="entry name" value="Cyclin-like"/>
    <property type="match status" value="1"/>
</dbReference>
<dbReference type="AlphaFoldDB" id="A0A5F4WM10"/>
<dbReference type="Ensembl" id="ENSCJAT00000113953.2">
    <property type="protein sequence ID" value="ENSCJAP00000078721.2"/>
    <property type="gene ID" value="ENSCJAG00000054971.2"/>
</dbReference>
<keyword evidence="3" id="KW-1185">Reference proteome</keyword>
<name>A0A5F4WM10_CALJA</name>
<dbReference type="GeneTree" id="ENSGT00940000154453"/>
<evidence type="ECO:0000313" key="2">
    <source>
        <dbReference type="Ensembl" id="ENSCJAP00000078721.2"/>
    </source>
</evidence>
<accession>A0A5F4WM10</accession>
<dbReference type="Bgee" id="ENSCJAG00000054971">
    <property type="expression patterns" value="Expressed in ovary and 6 other cell types or tissues"/>
</dbReference>
<reference evidence="2" key="2">
    <citation type="submission" date="2025-08" db="UniProtKB">
        <authorList>
            <consortium name="Ensembl"/>
        </authorList>
    </citation>
    <scope>IDENTIFICATION</scope>
</reference>
<protein>
    <recommendedName>
        <fullName evidence="4">Cyclin N-terminal domain-containing protein</fullName>
    </recommendedName>
</protein>
<reference evidence="2" key="1">
    <citation type="submission" date="2009-03" db="EMBL/GenBank/DDBJ databases">
        <authorList>
            <person name="Warren W."/>
            <person name="Ye L."/>
            <person name="Minx P."/>
            <person name="Worley K."/>
            <person name="Gibbs R."/>
            <person name="Wilson R.K."/>
        </authorList>
    </citation>
    <scope>NUCLEOTIDE SEQUENCE [LARGE SCALE GENOMIC DNA]</scope>
</reference>
<evidence type="ECO:0008006" key="4">
    <source>
        <dbReference type="Google" id="ProtNLM"/>
    </source>
</evidence>
<feature type="compositionally biased region" description="Polar residues" evidence="1">
    <location>
        <begin position="96"/>
        <end position="108"/>
    </location>
</feature>
<dbReference type="PANTHER" id="PTHR14248">
    <property type="entry name" value="CYCLIN Y, ISOFORM A"/>
    <property type="match status" value="1"/>
</dbReference>
<dbReference type="Proteomes" id="UP000008225">
    <property type="component" value="Chromosome 12"/>
</dbReference>
<sequence>MGNKLCCCVCPVSDDDEVSGCSPDSKICEAAAEDATAAAPTAAAIEPAELTVEAGDGLPVRDISDGEMPEDRALESEPSDRPETKKSEAVDRALESNPSETRKSQTAQEIGENSHRNHIYMDRFSLKFSSCSTIFLEDSTASCPDFEMTLHYISLELYILIKERDGNISFKIFDERIYPLDDEMEKYIMCDPSQTMIYEFICSLFYVKILNVVDAIKSRMYIRRLLQCAPMYIRPTTWRRIILGAFLVVIKVGSNVAVCNEDLCMRFEKTTVDDLNMLEMYFLRLIDYDTNVSKSAYTGYYFRLRDFIVRQGLSLPTYLLDRKRAWDLQALSRMEQDEVFYTGMTRSVSVDDITSLQRTKAILS</sequence>
<feature type="region of interest" description="Disordered" evidence="1">
    <location>
        <begin position="52"/>
        <end position="112"/>
    </location>
</feature>
<evidence type="ECO:0000313" key="3">
    <source>
        <dbReference type="Proteomes" id="UP000008225"/>
    </source>
</evidence>
<dbReference type="InParanoid" id="A0A5F4WM10"/>